<evidence type="ECO:0000313" key="2">
    <source>
        <dbReference type="EMBL" id="KAE8354184.1"/>
    </source>
</evidence>
<name>A0A5N6Z953_9EURO</name>
<dbReference type="AlphaFoldDB" id="A0A5N6Z953"/>
<feature type="non-terminal residue" evidence="2">
    <location>
        <position position="92"/>
    </location>
</feature>
<feature type="compositionally biased region" description="Polar residues" evidence="1">
    <location>
        <begin position="34"/>
        <end position="49"/>
    </location>
</feature>
<gene>
    <name evidence="2" type="ORF">BDV28DRAFT_131542</name>
</gene>
<feature type="non-terminal residue" evidence="2">
    <location>
        <position position="1"/>
    </location>
</feature>
<feature type="compositionally biased region" description="Basic residues" evidence="1">
    <location>
        <begin position="50"/>
        <end position="60"/>
    </location>
</feature>
<accession>A0A5N6Z953</accession>
<dbReference type="Proteomes" id="UP000327118">
    <property type="component" value="Unassembled WGS sequence"/>
</dbReference>
<dbReference type="EMBL" id="ML739078">
    <property type="protein sequence ID" value="KAE8354184.1"/>
    <property type="molecule type" value="Genomic_DNA"/>
</dbReference>
<protein>
    <submittedName>
        <fullName evidence="2">Uncharacterized protein</fullName>
    </submittedName>
</protein>
<sequence>MNTLREHPNVHVNFPPLICSILGVQSPVPPISPNQPHHSQPNELNPSQPQHHRPPKRKKTTTGGRNRPSTAIGRTLRRFFQHARRGLRRLGA</sequence>
<keyword evidence="3" id="KW-1185">Reference proteome</keyword>
<feature type="region of interest" description="Disordered" evidence="1">
    <location>
        <begin position="24"/>
        <end position="79"/>
    </location>
</feature>
<organism evidence="2 3">
    <name type="scientific">Aspergillus coremiiformis</name>
    <dbReference type="NCBI Taxonomy" id="138285"/>
    <lineage>
        <taxon>Eukaryota</taxon>
        <taxon>Fungi</taxon>
        <taxon>Dikarya</taxon>
        <taxon>Ascomycota</taxon>
        <taxon>Pezizomycotina</taxon>
        <taxon>Eurotiomycetes</taxon>
        <taxon>Eurotiomycetidae</taxon>
        <taxon>Eurotiales</taxon>
        <taxon>Aspergillaceae</taxon>
        <taxon>Aspergillus</taxon>
        <taxon>Aspergillus subgen. Circumdati</taxon>
    </lineage>
</organism>
<proteinExistence type="predicted"/>
<reference evidence="3" key="1">
    <citation type="submission" date="2019-04" db="EMBL/GenBank/DDBJ databases">
        <title>Friends and foes A comparative genomics studyof 23 Aspergillus species from section Flavi.</title>
        <authorList>
            <consortium name="DOE Joint Genome Institute"/>
            <person name="Kjaerbolling I."/>
            <person name="Vesth T."/>
            <person name="Frisvad J.C."/>
            <person name="Nybo J.L."/>
            <person name="Theobald S."/>
            <person name="Kildgaard S."/>
            <person name="Isbrandt T."/>
            <person name="Kuo A."/>
            <person name="Sato A."/>
            <person name="Lyhne E.K."/>
            <person name="Kogle M.E."/>
            <person name="Wiebenga A."/>
            <person name="Kun R.S."/>
            <person name="Lubbers R.J."/>
            <person name="Makela M.R."/>
            <person name="Barry K."/>
            <person name="Chovatia M."/>
            <person name="Clum A."/>
            <person name="Daum C."/>
            <person name="Haridas S."/>
            <person name="He G."/>
            <person name="LaButti K."/>
            <person name="Lipzen A."/>
            <person name="Mondo S."/>
            <person name="Riley R."/>
            <person name="Salamov A."/>
            <person name="Simmons B.A."/>
            <person name="Magnuson J.K."/>
            <person name="Henrissat B."/>
            <person name="Mortensen U.H."/>
            <person name="Larsen T.O."/>
            <person name="Devries R.P."/>
            <person name="Grigoriev I.V."/>
            <person name="Machida M."/>
            <person name="Baker S.E."/>
            <person name="Andersen M.R."/>
        </authorList>
    </citation>
    <scope>NUCLEOTIDE SEQUENCE [LARGE SCALE GENOMIC DNA]</scope>
    <source>
        <strain evidence="3">CBS 553.77</strain>
    </source>
</reference>
<evidence type="ECO:0000313" key="3">
    <source>
        <dbReference type="Proteomes" id="UP000327118"/>
    </source>
</evidence>
<evidence type="ECO:0000256" key="1">
    <source>
        <dbReference type="SAM" id="MobiDB-lite"/>
    </source>
</evidence>